<sequence length="173" mass="19478">MVDLGVMMMMTRNCWFFLHGLHSLEFTTIARLLLSLSMGNAEGAARANSRTRPERKRSPHRYRIHKEPAHVPALTNCPHTCPEAQIARTPAQIACKHEEPARTWSPHTCPNVLGARTRPRTHEEPAHAPERRRSPHTCPQAGGARKQEEPANMATSTKSPTRTKPRTRVCTLE</sequence>
<dbReference type="EMBL" id="KI392068">
    <property type="protein sequence ID" value="ERN19739.1"/>
    <property type="molecule type" value="Genomic_DNA"/>
</dbReference>
<name>U5DB42_AMBTC</name>
<feature type="region of interest" description="Disordered" evidence="1">
    <location>
        <begin position="106"/>
        <end position="173"/>
    </location>
</feature>
<dbReference type="HOGENOM" id="CLU_1549703_0_0_1"/>
<protein>
    <submittedName>
        <fullName evidence="2">Uncharacterized protein</fullName>
    </submittedName>
</protein>
<evidence type="ECO:0000313" key="3">
    <source>
        <dbReference type="Proteomes" id="UP000017836"/>
    </source>
</evidence>
<evidence type="ECO:0000313" key="2">
    <source>
        <dbReference type="EMBL" id="ERN19739.1"/>
    </source>
</evidence>
<dbReference type="Proteomes" id="UP000017836">
    <property type="component" value="Unassembled WGS sequence"/>
</dbReference>
<gene>
    <name evidence="2" type="ORF">AMTR_s00062p00215220</name>
</gene>
<organism evidence="2 3">
    <name type="scientific">Amborella trichopoda</name>
    <dbReference type="NCBI Taxonomy" id="13333"/>
    <lineage>
        <taxon>Eukaryota</taxon>
        <taxon>Viridiplantae</taxon>
        <taxon>Streptophyta</taxon>
        <taxon>Embryophyta</taxon>
        <taxon>Tracheophyta</taxon>
        <taxon>Spermatophyta</taxon>
        <taxon>Magnoliopsida</taxon>
        <taxon>Amborellales</taxon>
        <taxon>Amborellaceae</taxon>
        <taxon>Amborella</taxon>
    </lineage>
</organism>
<proteinExistence type="predicted"/>
<keyword evidence="3" id="KW-1185">Reference proteome</keyword>
<dbReference type="AlphaFoldDB" id="U5DB42"/>
<reference evidence="3" key="1">
    <citation type="journal article" date="2013" name="Science">
        <title>The Amborella genome and the evolution of flowering plants.</title>
        <authorList>
            <consortium name="Amborella Genome Project"/>
        </authorList>
    </citation>
    <scope>NUCLEOTIDE SEQUENCE [LARGE SCALE GENOMIC DNA]</scope>
</reference>
<accession>U5DB42</accession>
<evidence type="ECO:0000256" key="1">
    <source>
        <dbReference type="SAM" id="MobiDB-lite"/>
    </source>
</evidence>
<feature type="compositionally biased region" description="Basic and acidic residues" evidence="1">
    <location>
        <begin position="120"/>
        <end position="132"/>
    </location>
</feature>
<dbReference type="Gramene" id="ERN19739">
    <property type="protein sequence ID" value="ERN19739"/>
    <property type="gene ID" value="AMTR_s00062p00215220"/>
</dbReference>